<gene>
    <name evidence="8" type="ORF">AQ490_06685</name>
</gene>
<evidence type="ECO:0000313" key="9">
    <source>
        <dbReference type="Proteomes" id="UP000050867"/>
    </source>
</evidence>
<keyword evidence="4 6" id="KW-1133">Transmembrane helix</keyword>
<comment type="subcellular location">
    <subcellularLocation>
        <location evidence="1">Cell membrane</location>
        <topology evidence="1">Multi-pass membrane protein</topology>
    </subcellularLocation>
</comment>
<reference evidence="8 9" key="1">
    <citation type="submission" date="2015-10" db="EMBL/GenBank/DDBJ databases">
        <title>Draft genome sequence of pyrrolomycin-producing Streptomyces vitaminophilus.</title>
        <authorList>
            <person name="Graham D.E."/>
            <person name="Mahan K.M."/>
            <person name="Klingeman D.M."/>
            <person name="Hettich R.L."/>
            <person name="Parry R.J."/>
        </authorList>
    </citation>
    <scope>NUCLEOTIDE SEQUENCE [LARGE SCALE GENOMIC DNA]</scope>
    <source>
        <strain evidence="8 9">ATCC 31673</strain>
    </source>
</reference>
<keyword evidence="9" id="KW-1185">Reference proteome</keyword>
<evidence type="ECO:0000256" key="6">
    <source>
        <dbReference type="SAM" id="Phobius"/>
    </source>
</evidence>
<dbReference type="PANTHER" id="PTHR35007">
    <property type="entry name" value="INTEGRAL MEMBRANE PROTEIN-RELATED"/>
    <property type="match status" value="1"/>
</dbReference>
<dbReference type="PANTHER" id="PTHR35007:SF4">
    <property type="entry name" value="CONSERVED TRANSMEMBRANE PROTEIN-RELATED"/>
    <property type="match status" value="1"/>
</dbReference>
<feature type="transmembrane region" description="Helical" evidence="6">
    <location>
        <begin position="294"/>
        <end position="315"/>
    </location>
</feature>
<organism evidence="8 9">
    <name type="scientific">Wenjunlia vitaminophila</name>
    <name type="common">Streptomyces vitaminophilus</name>
    <dbReference type="NCBI Taxonomy" id="76728"/>
    <lineage>
        <taxon>Bacteria</taxon>
        <taxon>Bacillati</taxon>
        <taxon>Actinomycetota</taxon>
        <taxon>Actinomycetes</taxon>
        <taxon>Kitasatosporales</taxon>
        <taxon>Streptomycetaceae</taxon>
        <taxon>Wenjunlia</taxon>
    </lineage>
</organism>
<dbReference type="Pfam" id="PF00482">
    <property type="entry name" value="T2SSF"/>
    <property type="match status" value="1"/>
</dbReference>
<evidence type="ECO:0000259" key="7">
    <source>
        <dbReference type="Pfam" id="PF00482"/>
    </source>
</evidence>
<dbReference type="Proteomes" id="UP000050867">
    <property type="component" value="Unassembled WGS sequence"/>
</dbReference>
<protein>
    <recommendedName>
        <fullName evidence="7">Type II secretion system protein GspF domain-containing protein</fullName>
    </recommendedName>
</protein>
<feature type="transmembrane region" description="Helical" evidence="6">
    <location>
        <begin position="12"/>
        <end position="28"/>
    </location>
</feature>
<name>A0A0T6LNA6_WENVI</name>
<feature type="transmembrane region" description="Helical" evidence="6">
    <location>
        <begin position="264"/>
        <end position="282"/>
    </location>
</feature>
<dbReference type="GO" id="GO:0005886">
    <property type="term" value="C:plasma membrane"/>
    <property type="evidence" value="ECO:0007669"/>
    <property type="project" value="UniProtKB-SubCell"/>
</dbReference>
<dbReference type="InterPro" id="IPR018076">
    <property type="entry name" value="T2SS_GspF_dom"/>
</dbReference>
<keyword evidence="5 6" id="KW-0472">Membrane</keyword>
<keyword evidence="3 6" id="KW-0812">Transmembrane</keyword>
<dbReference type="OrthoDB" id="4337966at2"/>
<evidence type="ECO:0000256" key="3">
    <source>
        <dbReference type="ARBA" id="ARBA00022692"/>
    </source>
</evidence>
<evidence type="ECO:0000313" key="8">
    <source>
        <dbReference type="EMBL" id="KRV47575.1"/>
    </source>
</evidence>
<evidence type="ECO:0000256" key="4">
    <source>
        <dbReference type="ARBA" id="ARBA00022989"/>
    </source>
</evidence>
<evidence type="ECO:0000256" key="5">
    <source>
        <dbReference type="ARBA" id="ARBA00023136"/>
    </source>
</evidence>
<accession>A0A0T6LNA6</accession>
<dbReference type="eggNOG" id="COG4965">
    <property type="taxonomic scope" value="Bacteria"/>
</dbReference>
<evidence type="ECO:0000256" key="2">
    <source>
        <dbReference type="ARBA" id="ARBA00022475"/>
    </source>
</evidence>
<dbReference type="AlphaFoldDB" id="A0A0T6LNA6"/>
<sequence length="323" mass="32840">MPPRGRPVSPGTAAAWVVLAGAAAWLLSGRDEALRRARWVTGAREVAGVGVAGAGPAGPGPTAVAWGPPRPAWGRYRGAFSSGWRRLADGPRGWAGEVGCVVAGAAVALLSRSPLPALAGVAAVPLVRRWLRRRAGERQAARRRAGVVELCSGLAGELRTGRPPQQVLAEAVEDSPWMTGPGLSEAAVGVLAAARFGGDVPAALRRAAGAPGAEGLAGVAACWQVAVDRGCGLAEGVERVGAALREQQRLDDELRAELAGPRSTAALLAALPMVGLLLGTALEAQPLRVLLHTPAGLGCLVLGAVLQGLGLAWTARIVRRAAA</sequence>
<comment type="caution">
    <text evidence="8">The sequence shown here is derived from an EMBL/GenBank/DDBJ whole genome shotgun (WGS) entry which is preliminary data.</text>
</comment>
<evidence type="ECO:0000256" key="1">
    <source>
        <dbReference type="ARBA" id="ARBA00004651"/>
    </source>
</evidence>
<feature type="domain" description="Type II secretion system protein GspF" evidence="7">
    <location>
        <begin position="154"/>
        <end position="277"/>
    </location>
</feature>
<proteinExistence type="predicted"/>
<keyword evidence="2" id="KW-1003">Cell membrane</keyword>
<dbReference type="EMBL" id="LLZU01000036">
    <property type="protein sequence ID" value="KRV47575.1"/>
    <property type="molecule type" value="Genomic_DNA"/>
</dbReference>
<dbReference type="STRING" id="76728.AQ490_06685"/>